<comment type="caution">
    <text evidence="2">The sequence shown here is derived from an EMBL/GenBank/DDBJ whole genome shotgun (WGS) entry which is preliminary data.</text>
</comment>
<gene>
    <name evidence="2" type="ORF">SEUCBS140593_010313</name>
</gene>
<feature type="region of interest" description="Disordered" evidence="1">
    <location>
        <begin position="135"/>
        <end position="177"/>
    </location>
</feature>
<feature type="region of interest" description="Disordered" evidence="1">
    <location>
        <begin position="280"/>
        <end position="300"/>
    </location>
</feature>
<evidence type="ECO:0000313" key="2">
    <source>
        <dbReference type="EMBL" id="CAK7238086.1"/>
    </source>
</evidence>
<proteinExistence type="predicted"/>
<dbReference type="InterPro" id="IPR038886">
    <property type="entry name" value="E3_SLX5/Rfp1"/>
</dbReference>
<organism evidence="2 3">
    <name type="scientific">Sporothrix eucalyptigena</name>
    <dbReference type="NCBI Taxonomy" id="1812306"/>
    <lineage>
        <taxon>Eukaryota</taxon>
        <taxon>Fungi</taxon>
        <taxon>Dikarya</taxon>
        <taxon>Ascomycota</taxon>
        <taxon>Pezizomycotina</taxon>
        <taxon>Sordariomycetes</taxon>
        <taxon>Sordariomycetidae</taxon>
        <taxon>Ophiostomatales</taxon>
        <taxon>Ophiostomataceae</taxon>
        <taxon>Sporothrix</taxon>
    </lineage>
</organism>
<feature type="compositionally biased region" description="Low complexity" evidence="1">
    <location>
        <begin position="26"/>
        <end position="50"/>
    </location>
</feature>
<protein>
    <recommendedName>
        <fullName evidence="4">Cell cycle control protein</fullName>
    </recommendedName>
</protein>
<dbReference type="PANTHER" id="PTHR28042">
    <property type="entry name" value="E3 UBIQUITIN-PROTEIN LIGASE COMPLEX SLX5-SLX8 SUBUNIT SLX5"/>
    <property type="match status" value="1"/>
</dbReference>
<accession>A0ABP0D484</accession>
<evidence type="ECO:0000313" key="3">
    <source>
        <dbReference type="Proteomes" id="UP001642482"/>
    </source>
</evidence>
<name>A0ABP0D484_9PEZI</name>
<evidence type="ECO:0000256" key="1">
    <source>
        <dbReference type="SAM" id="MobiDB-lite"/>
    </source>
</evidence>
<feature type="compositionally biased region" description="Basic residues" evidence="1">
    <location>
        <begin position="149"/>
        <end position="168"/>
    </location>
</feature>
<dbReference type="PANTHER" id="PTHR28042:SF1">
    <property type="entry name" value="E3 UBIQUITIN-PROTEIN LIGASE COMPLEX SLX5-SLX8 SUBUNIT SLX5"/>
    <property type="match status" value="1"/>
</dbReference>
<sequence>MSRHRAEPDVIDLTEEPDSPVLQSNAAPFRSAARSAARSARPSAAPRQSSTVIDLTGDDDNSGAGGASGGDRHANNMMHHHGLVMFGVHNDLHSQINRGSMASGPSSAVGRAASVLSAFSFGNLAHLTQLAIGAARGDNGSSGHDSSPRRNRSAHRQTRTSARTHNHRMQQNQHQQRRAAAAAVAFGDFDLFGNNANDNGFNPLGDNLPNFNYRLNGGLFQPVFPNSDVPPWHNIHSDPHASAANAYQAPAEALPGYTRSTGEDLVAICASCDRELEYDPDADEATTGEPPAKRTRKPRDRAQHHFWAVRTCGHVYCQACYENRRNGIKKDGTSAGSGRGNSGSSTVMFVVDGKTIYCAVEGCESDVTAKKQWQGLYV</sequence>
<feature type="compositionally biased region" description="Acidic residues" evidence="1">
    <location>
        <begin position="9"/>
        <end position="18"/>
    </location>
</feature>
<dbReference type="EMBL" id="CAWUHD010000205">
    <property type="protein sequence ID" value="CAK7238086.1"/>
    <property type="molecule type" value="Genomic_DNA"/>
</dbReference>
<dbReference type="Proteomes" id="UP001642482">
    <property type="component" value="Unassembled WGS sequence"/>
</dbReference>
<evidence type="ECO:0008006" key="4">
    <source>
        <dbReference type="Google" id="ProtNLM"/>
    </source>
</evidence>
<feature type="region of interest" description="Disordered" evidence="1">
    <location>
        <begin position="1"/>
        <end position="76"/>
    </location>
</feature>
<reference evidence="2 3" key="1">
    <citation type="submission" date="2024-01" db="EMBL/GenBank/DDBJ databases">
        <authorList>
            <person name="Allen C."/>
            <person name="Tagirdzhanova G."/>
        </authorList>
    </citation>
    <scope>NUCLEOTIDE SEQUENCE [LARGE SCALE GENOMIC DNA]</scope>
</reference>
<keyword evidence="3" id="KW-1185">Reference proteome</keyword>